<evidence type="ECO:0000313" key="2">
    <source>
        <dbReference type="EMBL" id="KAK3319533.1"/>
    </source>
</evidence>
<dbReference type="InterPro" id="IPR056125">
    <property type="entry name" value="DUF7708"/>
</dbReference>
<proteinExistence type="predicted"/>
<reference evidence="2" key="2">
    <citation type="submission" date="2023-06" db="EMBL/GenBank/DDBJ databases">
        <authorList>
            <consortium name="Lawrence Berkeley National Laboratory"/>
            <person name="Haridas S."/>
            <person name="Hensen N."/>
            <person name="Bonometti L."/>
            <person name="Westerberg I."/>
            <person name="Brannstrom I.O."/>
            <person name="Guillou S."/>
            <person name="Cros-Aarteil S."/>
            <person name="Calhoun S."/>
            <person name="Kuo A."/>
            <person name="Mondo S."/>
            <person name="Pangilinan J."/>
            <person name="Riley R."/>
            <person name="Labutti K."/>
            <person name="Andreopoulos B."/>
            <person name="Lipzen A."/>
            <person name="Chen C."/>
            <person name="Yanf M."/>
            <person name="Daum C."/>
            <person name="Ng V."/>
            <person name="Clum A."/>
            <person name="Steindorff A."/>
            <person name="Ohm R."/>
            <person name="Martin F."/>
            <person name="Silar P."/>
            <person name="Natvig D."/>
            <person name="Lalanne C."/>
            <person name="Gautier V."/>
            <person name="Ament-Velasquez S.L."/>
            <person name="Kruys A."/>
            <person name="Hutchinson M.I."/>
            <person name="Powell A.J."/>
            <person name="Barry K."/>
            <person name="Miller A.N."/>
            <person name="Grigoriev I.V."/>
            <person name="Debuchy R."/>
            <person name="Gladieux P."/>
            <person name="Thoren M.H."/>
            <person name="Johannesson H."/>
        </authorList>
    </citation>
    <scope>NUCLEOTIDE SEQUENCE</scope>
    <source>
        <strain evidence="2">SMH4131-1</strain>
    </source>
</reference>
<dbReference type="Proteomes" id="UP001286456">
    <property type="component" value="Unassembled WGS sequence"/>
</dbReference>
<dbReference type="PANTHER" id="PTHR40619">
    <property type="entry name" value="FUNGAL STAND N-TERMINAL GOODBYE DOMAIN-CONTAINING PROTEIN"/>
    <property type="match status" value="1"/>
</dbReference>
<name>A0AAE0M5J9_9PEZI</name>
<gene>
    <name evidence="2" type="ORF">B0T19DRAFT_487870</name>
</gene>
<evidence type="ECO:0000313" key="3">
    <source>
        <dbReference type="Proteomes" id="UP001286456"/>
    </source>
</evidence>
<dbReference type="PANTHER" id="PTHR40619:SF3">
    <property type="entry name" value="FUNGAL STAND N-TERMINAL GOODBYE DOMAIN-CONTAINING PROTEIN"/>
    <property type="match status" value="1"/>
</dbReference>
<feature type="domain" description="DUF7708" evidence="1">
    <location>
        <begin position="162"/>
        <end position="289"/>
    </location>
</feature>
<sequence>MAFQLGSRQAELELAGKLPARYMEHEAIKLDAAYRDPDSRYDTASKSYVLTPSLATTAVAPQISIDQGDEADGLQSLAEQQREMFKDIMDDFLKDRPLPKSLKSFNIRAAHSWSEVMEQVASAKEAYDQKSQGKHGVVVKFGRYFSDHANSIDPWLELIPDTDYSSVVCGGLKFVFAAAAEHSKVRSKIMDAIETLPDTIEEINERFENFRDAVDTGLRNKLKNQALKLYVNILNTLEGMLQWLDANAFKKIVKSLVQQGSFSENLKTSIEQVKTGSEQLRMLANMCAHSVGVKSLYLIRETKEAANQNLTMGAMNYAIAEDIYGRTGVTLDEVRDLQQQVNRGNKALTALNAKAGTLAVLEDGLGEMRSLVAESDWRIMHMQTEIKNLGETLKAIQESQRNQQILLQIQLQRKNALSLQQSCPVSPFSLPPSPPRYSRQQLQALLGIDTAQLPAILTVVTSTSMRNDFSASGVTSKLLQIRRFRTWLQSDTSDMLLLRSLHDHGPVTPLSNFCAGLLTSLQGLGPAITLHYFCSVMRPNKTSTGGPGGVRNHLVRSLMAQLLGAWPAEQSFPLELDVSQITNCEFPAVWQLFIAGMLALTGATVFCIIDGSVRYPDEEEVKIVIEGLIWLQQRLPATIKLKVLLTSPNPFTLNKMLGEDAQIILPTGIHGRLGLNDGLGQQAMVRREYTRGRSRSPVGSRTGAWE</sequence>
<evidence type="ECO:0000259" key="1">
    <source>
        <dbReference type="Pfam" id="PF24809"/>
    </source>
</evidence>
<accession>A0AAE0M5J9</accession>
<organism evidence="2 3">
    <name type="scientific">Cercophora scortea</name>
    <dbReference type="NCBI Taxonomy" id="314031"/>
    <lineage>
        <taxon>Eukaryota</taxon>
        <taxon>Fungi</taxon>
        <taxon>Dikarya</taxon>
        <taxon>Ascomycota</taxon>
        <taxon>Pezizomycotina</taxon>
        <taxon>Sordariomycetes</taxon>
        <taxon>Sordariomycetidae</taxon>
        <taxon>Sordariales</taxon>
        <taxon>Lasiosphaeriaceae</taxon>
        <taxon>Cercophora</taxon>
    </lineage>
</organism>
<dbReference type="EMBL" id="JAUEPO010000006">
    <property type="protein sequence ID" value="KAK3319533.1"/>
    <property type="molecule type" value="Genomic_DNA"/>
</dbReference>
<keyword evidence="3" id="KW-1185">Reference proteome</keyword>
<comment type="caution">
    <text evidence="2">The sequence shown here is derived from an EMBL/GenBank/DDBJ whole genome shotgun (WGS) entry which is preliminary data.</text>
</comment>
<reference evidence="2" key="1">
    <citation type="journal article" date="2023" name="Mol. Phylogenet. Evol.">
        <title>Genome-scale phylogeny and comparative genomics of the fungal order Sordariales.</title>
        <authorList>
            <person name="Hensen N."/>
            <person name="Bonometti L."/>
            <person name="Westerberg I."/>
            <person name="Brannstrom I.O."/>
            <person name="Guillou S."/>
            <person name="Cros-Aarteil S."/>
            <person name="Calhoun S."/>
            <person name="Haridas S."/>
            <person name="Kuo A."/>
            <person name="Mondo S."/>
            <person name="Pangilinan J."/>
            <person name="Riley R."/>
            <person name="LaButti K."/>
            <person name="Andreopoulos B."/>
            <person name="Lipzen A."/>
            <person name="Chen C."/>
            <person name="Yan M."/>
            <person name="Daum C."/>
            <person name="Ng V."/>
            <person name="Clum A."/>
            <person name="Steindorff A."/>
            <person name="Ohm R.A."/>
            <person name="Martin F."/>
            <person name="Silar P."/>
            <person name="Natvig D.O."/>
            <person name="Lalanne C."/>
            <person name="Gautier V."/>
            <person name="Ament-Velasquez S.L."/>
            <person name="Kruys A."/>
            <person name="Hutchinson M.I."/>
            <person name="Powell A.J."/>
            <person name="Barry K."/>
            <person name="Miller A.N."/>
            <person name="Grigoriev I.V."/>
            <person name="Debuchy R."/>
            <person name="Gladieux P."/>
            <person name="Hiltunen Thoren M."/>
            <person name="Johannesson H."/>
        </authorList>
    </citation>
    <scope>NUCLEOTIDE SEQUENCE</scope>
    <source>
        <strain evidence="2">SMH4131-1</strain>
    </source>
</reference>
<protein>
    <recommendedName>
        <fullName evidence="1">DUF7708 domain-containing protein</fullName>
    </recommendedName>
</protein>
<dbReference type="AlphaFoldDB" id="A0AAE0M5J9"/>
<dbReference type="Pfam" id="PF24809">
    <property type="entry name" value="DUF7708"/>
    <property type="match status" value="1"/>
</dbReference>